<dbReference type="InterPro" id="IPR013783">
    <property type="entry name" value="Ig-like_fold"/>
</dbReference>
<dbReference type="AlphaFoldDB" id="A0A6P7XR05"/>
<dbReference type="OrthoDB" id="8947665at2759"/>
<feature type="signal peptide" evidence="2">
    <location>
        <begin position="1"/>
        <end position="30"/>
    </location>
</feature>
<evidence type="ECO:0000259" key="3">
    <source>
        <dbReference type="PROSITE" id="PS50853"/>
    </source>
</evidence>
<protein>
    <submittedName>
        <fullName evidence="5">Interferon alpha/beta receptor 2-like isoform X1</fullName>
    </submittedName>
</protein>
<dbReference type="InterPro" id="IPR036116">
    <property type="entry name" value="FN3_sf"/>
</dbReference>
<accession>A0A6P7XR05</accession>
<evidence type="ECO:0000256" key="1">
    <source>
        <dbReference type="SAM" id="Phobius"/>
    </source>
</evidence>
<dbReference type="RefSeq" id="XP_030055521.1">
    <property type="nucleotide sequence ID" value="XM_030199661.1"/>
</dbReference>
<dbReference type="Pfam" id="PF09294">
    <property type="entry name" value="Interfer-bind"/>
    <property type="match status" value="1"/>
</dbReference>
<dbReference type="PANTHER" id="PTHR20859:SF84">
    <property type="entry name" value="INTERFERON ALPHA_BETA RECEPTOR 2"/>
    <property type="match status" value="1"/>
</dbReference>
<organism evidence="4 5">
    <name type="scientific">Microcaecilia unicolor</name>
    <dbReference type="NCBI Taxonomy" id="1415580"/>
    <lineage>
        <taxon>Eukaryota</taxon>
        <taxon>Metazoa</taxon>
        <taxon>Chordata</taxon>
        <taxon>Craniata</taxon>
        <taxon>Vertebrata</taxon>
        <taxon>Euteleostomi</taxon>
        <taxon>Amphibia</taxon>
        <taxon>Gymnophiona</taxon>
        <taxon>Siphonopidae</taxon>
        <taxon>Microcaecilia</taxon>
    </lineage>
</organism>
<dbReference type="KEGG" id="muo:115468129"/>
<evidence type="ECO:0000256" key="2">
    <source>
        <dbReference type="SAM" id="SignalP"/>
    </source>
</evidence>
<dbReference type="InterPro" id="IPR050650">
    <property type="entry name" value="Type-II_Cytokine-TF_Rcpt"/>
</dbReference>
<keyword evidence="1" id="KW-0812">Transmembrane</keyword>
<dbReference type="PANTHER" id="PTHR20859">
    <property type="entry name" value="INTERFERON/INTERLEUKIN RECEPTOR"/>
    <property type="match status" value="1"/>
</dbReference>
<dbReference type="InParanoid" id="A0A6P7XR05"/>
<keyword evidence="4" id="KW-1185">Reference proteome</keyword>
<sequence>MRIYFRAHMASVSGLLNLCLLCVLESTALASNNHIELISENFRHILTWEAGNQSTNPTHYRVQYVDFRKRKKWNYSKECFNTTHLSCDLTDEFTDPRGQYSAKAEALMENGTSVWVNYVKLFTPIHQTILGPPTVHITGYDGYLITIQPPVCHLKSPDKQRFLSLVPDVYPELIYKVTLIKAGVTNESSRILEYLTNEGNFTTSIPDLFPMTNYCISVNATATINKNPHAIPSSWKCAVTGPMSELDYPVPAVICGCVLTFGLVLMLVLAMLKWIPVSNYSSRSYDNRIYYTEPVLLYPPEPKTFSKKSNHNIVTSTNLVVSNKVFF</sequence>
<dbReference type="InterPro" id="IPR003961">
    <property type="entry name" value="FN3_dom"/>
</dbReference>
<dbReference type="GO" id="GO:0005886">
    <property type="term" value="C:plasma membrane"/>
    <property type="evidence" value="ECO:0007669"/>
    <property type="project" value="TreeGrafter"/>
</dbReference>
<dbReference type="GO" id="GO:0004896">
    <property type="term" value="F:cytokine receptor activity"/>
    <property type="evidence" value="ECO:0007669"/>
    <property type="project" value="TreeGrafter"/>
</dbReference>
<dbReference type="Gene3D" id="2.60.40.10">
    <property type="entry name" value="Immunoglobulins"/>
    <property type="match status" value="1"/>
</dbReference>
<dbReference type="SUPFAM" id="SSF49265">
    <property type="entry name" value="Fibronectin type III"/>
    <property type="match status" value="2"/>
</dbReference>
<feature type="transmembrane region" description="Helical" evidence="1">
    <location>
        <begin position="250"/>
        <end position="275"/>
    </location>
</feature>
<dbReference type="PROSITE" id="PS50853">
    <property type="entry name" value="FN3"/>
    <property type="match status" value="1"/>
</dbReference>
<evidence type="ECO:0000313" key="5">
    <source>
        <dbReference type="RefSeq" id="XP_030055521.1"/>
    </source>
</evidence>
<feature type="domain" description="Fibronectin type-III" evidence="3">
    <location>
        <begin position="29"/>
        <end position="128"/>
    </location>
</feature>
<reference evidence="5" key="1">
    <citation type="submission" date="2025-08" db="UniProtKB">
        <authorList>
            <consortium name="RefSeq"/>
        </authorList>
    </citation>
    <scope>IDENTIFICATION</scope>
</reference>
<keyword evidence="2" id="KW-0732">Signal</keyword>
<keyword evidence="1" id="KW-0472">Membrane</keyword>
<gene>
    <name evidence="5" type="primary">LOC115468129</name>
</gene>
<proteinExistence type="predicted"/>
<evidence type="ECO:0000313" key="4">
    <source>
        <dbReference type="Proteomes" id="UP000515156"/>
    </source>
</evidence>
<dbReference type="Pfam" id="PF01108">
    <property type="entry name" value="Tissue_fac"/>
    <property type="match status" value="1"/>
</dbReference>
<dbReference type="FunCoup" id="A0A6P7XR05">
    <property type="interactions" value="1105"/>
</dbReference>
<name>A0A6P7XR05_9AMPH</name>
<dbReference type="Proteomes" id="UP000515156">
    <property type="component" value="Chromosome 4"/>
</dbReference>
<keyword evidence="1" id="KW-1133">Transmembrane helix</keyword>
<dbReference type="InterPro" id="IPR015373">
    <property type="entry name" value="Interferon/interleukin_rcp_dom"/>
</dbReference>
<feature type="chain" id="PRO_5028311613" evidence="2">
    <location>
        <begin position="31"/>
        <end position="327"/>
    </location>
</feature>
<dbReference type="GeneID" id="115468129"/>